<evidence type="ECO:0000313" key="1">
    <source>
        <dbReference type="EMBL" id="MDE1465096.1"/>
    </source>
</evidence>
<keyword evidence="2" id="KW-1185">Reference proteome</keyword>
<dbReference type="EMBL" id="JAPMOU010000051">
    <property type="protein sequence ID" value="MDE1465096.1"/>
    <property type="molecule type" value="Genomic_DNA"/>
</dbReference>
<dbReference type="RefSeq" id="WP_274691407.1">
    <property type="nucleotide sequence ID" value="NZ_JAPMOU010000051.1"/>
</dbReference>
<evidence type="ECO:0000313" key="2">
    <source>
        <dbReference type="Proteomes" id="UP001528823"/>
    </source>
</evidence>
<reference evidence="1 2" key="1">
    <citation type="submission" date="2022-11" db="EMBL/GenBank/DDBJ databases">
        <title>Spartinivicinus poritis sp. nov., isolated from scleractinian coral Porites lutea.</title>
        <authorList>
            <person name="Zhang G."/>
            <person name="Cai L."/>
            <person name="Wei Q."/>
        </authorList>
    </citation>
    <scope>NUCLEOTIDE SEQUENCE [LARGE SCALE GENOMIC DNA]</scope>
    <source>
        <strain evidence="1 2">A2-2</strain>
    </source>
</reference>
<gene>
    <name evidence="1" type="ORF">ORQ98_24340</name>
</gene>
<comment type="caution">
    <text evidence="1">The sequence shown here is derived from an EMBL/GenBank/DDBJ whole genome shotgun (WGS) entry which is preliminary data.</text>
</comment>
<sequence>MKHSSLIIATTLALPCFAKPLLTDVRSYYALSANDDAIEYHYEHHEARNEKAIESYHWSKKENVSDQGAEAEQTLDVTATYKGPYSGQASIKCGQSYSKPSPTGHYGKLLCSSRWYYLFTSKTDGKVRLSMTADVEKQSAPEDAWKVYYGYGLANVRNGSISHNNGKFVDNRSSVTGTVVPGMNNIEFKVGRNNSGGIATQQAKTHYTLHWSVEAASYRLDAERNSDTLVNADTIKVDGNTLYQMQGQQRWTSQLLPVDTALAYQLSGRFKSTGSQASKIYFGLESYDENYNRIDSQHVNRAGTDGLVEQMTDSVVYFKNPVTGWASSDTPAYKRSIGVYLDGNINKKPDYLIHSDESSADPEKGGYKLVDDYSIHLNQALPEDMLAKVQPGVTVLKNHQKSSSHIYIASGEVPQEWTTYTRQLQGTIWQNSHDHFRPGTRYVKIYVAGNWGQGETMQFDDLVLKQVNEE</sequence>
<proteinExistence type="predicted"/>
<protein>
    <submittedName>
        <fullName evidence="1">Uncharacterized protein</fullName>
    </submittedName>
</protein>
<name>A0ABT5UFE6_9GAMM</name>
<organism evidence="1 2">
    <name type="scientific">Spartinivicinus poritis</name>
    <dbReference type="NCBI Taxonomy" id="2994640"/>
    <lineage>
        <taxon>Bacteria</taxon>
        <taxon>Pseudomonadati</taxon>
        <taxon>Pseudomonadota</taxon>
        <taxon>Gammaproteobacteria</taxon>
        <taxon>Oceanospirillales</taxon>
        <taxon>Zooshikellaceae</taxon>
        <taxon>Spartinivicinus</taxon>
    </lineage>
</organism>
<dbReference type="Proteomes" id="UP001528823">
    <property type="component" value="Unassembled WGS sequence"/>
</dbReference>
<accession>A0ABT5UFE6</accession>